<dbReference type="EC" id="1.1.1.-" evidence="3"/>
<dbReference type="PANTHER" id="PTHR43401">
    <property type="entry name" value="L-THREONINE 3-DEHYDROGENASE"/>
    <property type="match status" value="1"/>
</dbReference>
<accession>A0A5B9PKQ5</accession>
<dbReference type="EMBL" id="CP042912">
    <property type="protein sequence ID" value="QEG23241.1"/>
    <property type="molecule type" value="Genomic_DNA"/>
</dbReference>
<dbReference type="RefSeq" id="WP_162273918.1">
    <property type="nucleotide sequence ID" value="NZ_CP042912.1"/>
</dbReference>
<dbReference type="SUPFAM" id="SSF50129">
    <property type="entry name" value="GroES-like"/>
    <property type="match status" value="1"/>
</dbReference>
<keyword evidence="4" id="KW-1185">Reference proteome</keyword>
<dbReference type="GO" id="GO:0016491">
    <property type="term" value="F:oxidoreductase activity"/>
    <property type="evidence" value="ECO:0007669"/>
    <property type="project" value="UniProtKB-KW"/>
</dbReference>
<evidence type="ECO:0000313" key="4">
    <source>
        <dbReference type="Proteomes" id="UP000322214"/>
    </source>
</evidence>
<dbReference type="Gene3D" id="3.90.180.10">
    <property type="entry name" value="Medium-chain alcohol dehydrogenases, catalytic domain"/>
    <property type="match status" value="1"/>
</dbReference>
<dbReference type="STRING" id="980251.GCA_001642875_00533"/>
<name>A0A5B9PKQ5_9BACT</name>
<dbReference type="InterPro" id="IPR020843">
    <property type="entry name" value="ER"/>
</dbReference>
<protein>
    <submittedName>
        <fullName evidence="3">L-galactonate oxidoreductase</fullName>
        <ecNumber evidence="3">1.1.1.-</ecNumber>
    </submittedName>
</protein>
<dbReference type="Pfam" id="PF00107">
    <property type="entry name" value="ADH_zinc_N"/>
    <property type="match status" value="1"/>
</dbReference>
<dbReference type="AlphaFoldDB" id="A0A5B9PKQ5"/>
<keyword evidence="1 3" id="KW-0560">Oxidoreductase</keyword>
<dbReference type="InterPro" id="IPR011032">
    <property type="entry name" value="GroES-like_sf"/>
</dbReference>
<dbReference type="Proteomes" id="UP000322214">
    <property type="component" value="Chromosome"/>
</dbReference>
<proteinExistence type="predicted"/>
<sequence length="375" mass="40165">MSQTINALRLHSSNPIKPGAEDLTANLAVESVELPDPGVGEVLVQPLYVGICGSDNSASLAKPNFDWVERPRTIGHECSGRIVAFGPDTENAVSHNLKVGDEICIVPMRGCGDDRCRGCRRGRPNYCRKKKIFGFHRDGAMAEKMVVNVERCMPLRHGLTPLQGAVVEPLSVAVQGIHRKCNIQPGMDVVVSGCGIIGMMTAELAKAAGARVAVTGLENDRNVRLKLAEERGFIPIVVSADQPLHTQLKNGIEDLNGVRFGDEYEDGTVDTLIECSGAPPALGSAGLSVQLEGTICVIATFGSDVTFQATAFVRSGQTMTGVMGSNREDFENAQTLLARGVFPVDVYSKEYAFENAIQAMHDSISAQTTKAILKV</sequence>
<dbReference type="InterPro" id="IPR050129">
    <property type="entry name" value="Zn_alcohol_dh"/>
</dbReference>
<feature type="domain" description="Enoyl reductase (ER)" evidence="2">
    <location>
        <begin position="22"/>
        <end position="373"/>
    </location>
</feature>
<dbReference type="InterPro" id="IPR036291">
    <property type="entry name" value="NAD(P)-bd_dom_sf"/>
</dbReference>
<dbReference type="SMART" id="SM00829">
    <property type="entry name" value="PKS_ER"/>
    <property type="match status" value="1"/>
</dbReference>
<evidence type="ECO:0000256" key="1">
    <source>
        <dbReference type="ARBA" id="ARBA00023002"/>
    </source>
</evidence>
<dbReference type="Gene3D" id="3.40.50.720">
    <property type="entry name" value="NAD(P)-binding Rossmann-like Domain"/>
    <property type="match status" value="1"/>
</dbReference>
<dbReference type="PANTHER" id="PTHR43401:SF3">
    <property type="entry name" value="L-GALACTONATE-5-DEHYDROGENASE"/>
    <property type="match status" value="1"/>
</dbReference>
<dbReference type="SUPFAM" id="SSF51735">
    <property type="entry name" value="NAD(P)-binding Rossmann-fold domains"/>
    <property type="match status" value="1"/>
</dbReference>
<dbReference type="KEGG" id="mff:MFFC18_31370"/>
<gene>
    <name evidence="3" type="primary">yjjN_2</name>
    <name evidence="3" type="ORF">MFFC18_31370</name>
</gene>
<dbReference type="Pfam" id="PF08240">
    <property type="entry name" value="ADH_N"/>
    <property type="match status" value="1"/>
</dbReference>
<reference evidence="3 4" key="1">
    <citation type="submission" date="2019-08" db="EMBL/GenBank/DDBJ databases">
        <title>Deep-cultivation of Planctomycetes and their phenomic and genomic characterization uncovers novel biology.</title>
        <authorList>
            <person name="Wiegand S."/>
            <person name="Jogler M."/>
            <person name="Boedeker C."/>
            <person name="Pinto D."/>
            <person name="Vollmers J."/>
            <person name="Rivas-Marin E."/>
            <person name="Kohn T."/>
            <person name="Peeters S.H."/>
            <person name="Heuer A."/>
            <person name="Rast P."/>
            <person name="Oberbeckmann S."/>
            <person name="Bunk B."/>
            <person name="Jeske O."/>
            <person name="Meyerdierks A."/>
            <person name="Storesund J.E."/>
            <person name="Kallscheuer N."/>
            <person name="Luecker S."/>
            <person name="Lage O.M."/>
            <person name="Pohl T."/>
            <person name="Merkel B.J."/>
            <person name="Hornburger P."/>
            <person name="Mueller R.-W."/>
            <person name="Bruemmer F."/>
            <person name="Labrenz M."/>
            <person name="Spormann A.M."/>
            <person name="Op den Camp H."/>
            <person name="Overmann J."/>
            <person name="Amann R."/>
            <person name="Jetten M.S.M."/>
            <person name="Mascher T."/>
            <person name="Medema M.H."/>
            <person name="Devos D.P."/>
            <person name="Kaster A.-K."/>
            <person name="Ovreas L."/>
            <person name="Rohde M."/>
            <person name="Galperin M.Y."/>
            <person name="Jogler C."/>
        </authorList>
    </citation>
    <scope>NUCLEOTIDE SEQUENCE [LARGE SCALE GENOMIC DNA]</scope>
    <source>
        <strain evidence="3 4">FC18</strain>
    </source>
</reference>
<dbReference type="InterPro" id="IPR013154">
    <property type="entry name" value="ADH-like_N"/>
</dbReference>
<evidence type="ECO:0000313" key="3">
    <source>
        <dbReference type="EMBL" id="QEG23241.1"/>
    </source>
</evidence>
<dbReference type="InterPro" id="IPR013149">
    <property type="entry name" value="ADH-like_C"/>
</dbReference>
<evidence type="ECO:0000259" key="2">
    <source>
        <dbReference type="SMART" id="SM00829"/>
    </source>
</evidence>
<organism evidence="3 4">
    <name type="scientific">Mariniblastus fucicola</name>
    <dbReference type="NCBI Taxonomy" id="980251"/>
    <lineage>
        <taxon>Bacteria</taxon>
        <taxon>Pseudomonadati</taxon>
        <taxon>Planctomycetota</taxon>
        <taxon>Planctomycetia</taxon>
        <taxon>Pirellulales</taxon>
        <taxon>Pirellulaceae</taxon>
        <taxon>Mariniblastus</taxon>
    </lineage>
</organism>